<dbReference type="AlphaFoldDB" id="A0A0H1UU82"/>
<evidence type="ECO:0000313" key="5">
    <source>
        <dbReference type="Proteomes" id="UP000035346"/>
    </source>
</evidence>
<dbReference type="Proteomes" id="UP000035346">
    <property type="component" value="Unassembled WGS sequence"/>
</dbReference>
<dbReference type="Proteomes" id="UP000254076">
    <property type="component" value="Unassembled WGS sequence"/>
</dbReference>
<protein>
    <submittedName>
        <fullName evidence="1">Tn5252 transposon protein</fullName>
    </submittedName>
    <submittedName>
        <fullName evidence="3">Transposase</fullName>
    </submittedName>
</protein>
<gene>
    <name evidence="2" type="ORF">NCTC8181_00849</name>
    <name evidence="3" type="ORF">NCTC8185_00677</name>
    <name evidence="4" type="ORF">NCTC9828_00106</name>
    <name evidence="1" type="ORF">WA04_11655</name>
</gene>
<evidence type="ECO:0000313" key="4">
    <source>
        <dbReference type="EMBL" id="SUN25695.1"/>
    </source>
</evidence>
<dbReference type="Proteomes" id="UP000250200">
    <property type="component" value="Unassembled WGS sequence"/>
</dbReference>
<evidence type="ECO:0000313" key="8">
    <source>
        <dbReference type="Proteomes" id="UP000255140"/>
    </source>
</evidence>
<organism evidence="3 7">
    <name type="scientific">Streptococcus agalactiae</name>
    <dbReference type="NCBI Taxonomy" id="1311"/>
    <lineage>
        <taxon>Bacteria</taxon>
        <taxon>Bacillati</taxon>
        <taxon>Bacillota</taxon>
        <taxon>Bacilli</taxon>
        <taxon>Lactobacillales</taxon>
        <taxon>Streptococcaceae</taxon>
        <taxon>Streptococcus</taxon>
    </lineage>
</organism>
<evidence type="ECO:0000313" key="6">
    <source>
        <dbReference type="Proteomes" id="UP000250200"/>
    </source>
</evidence>
<dbReference type="EMBL" id="LBKL01000103">
    <property type="protein sequence ID" value="KLL34972.1"/>
    <property type="molecule type" value="Genomic_DNA"/>
</dbReference>
<dbReference type="Proteomes" id="UP000255140">
    <property type="component" value="Unassembled WGS sequence"/>
</dbReference>
<sequence length="118" mass="13932">MVKRRIRNVIKQVFLSEEENQKLLERMKQDGFSNFSLFARKQLLKPDFETWLVSFPEYQLLTDRLLSVGRTINGIAKSATQFGKISQHDLMELGQLMEELVEFVEKQVKEDKQRIAKK</sequence>
<name>A0A0H1UU82_STRAG</name>
<proteinExistence type="predicted"/>
<dbReference type="EMBL" id="UHEW01000004">
    <property type="protein sequence ID" value="SUN25695.1"/>
    <property type="molecule type" value="Genomic_DNA"/>
</dbReference>
<dbReference type="EMBL" id="UAVB01000001">
    <property type="protein sequence ID" value="SQA17871.1"/>
    <property type="molecule type" value="Genomic_DNA"/>
</dbReference>
<evidence type="ECO:0000313" key="2">
    <source>
        <dbReference type="EMBL" id="SQA17871.1"/>
    </source>
</evidence>
<evidence type="ECO:0000313" key="3">
    <source>
        <dbReference type="EMBL" id="SUN13477.1"/>
    </source>
</evidence>
<comment type="caution">
    <text evidence="3">The sequence shown here is derived from an EMBL/GenBank/DDBJ whole genome shotgun (WGS) entry which is preliminary data.</text>
</comment>
<dbReference type="EMBL" id="UHEQ01000004">
    <property type="protein sequence ID" value="SUN13477.1"/>
    <property type="molecule type" value="Genomic_DNA"/>
</dbReference>
<reference evidence="1 5" key="1">
    <citation type="journal article" date="2015" name="PLoS ONE">
        <title>Genomic analysis reveals the molecular basis for capsule loss in the group B streptococcus population.</title>
        <authorList>
            <consortium name="DEVANI Consortium"/>
            <person name="Rosini R."/>
            <person name="Campisi E."/>
            <person name="De Chiara M."/>
            <person name="Tettelin H."/>
            <person name="Rinaudo D."/>
            <person name="Toniolo C."/>
            <person name="Metruccio M."/>
            <person name="Guidotti S."/>
            <person name="Sorensen U.B."/>
            <person name="Kilian M."/>
            <person name="Ramirez M."/>
            <person name="Janulczyk R."/>
            <person name="Donati C."/>
            <person name="Grandi G."/>
            <person name="Margarit I."/>
        </authorList>
    </citation>
    <scope>NUCLEOTIDE SEQUENCE [LARGE SCALE GENOMIC DNA]</scope>
    <source>
        <strain evidence="1 5">DK-B-USS-215</strain>
    </source>
</reference>
<accession>A0A0H1UU82</accession>
<evidence type="ECO:0000313" key="7">
    <source>
        <dbReference type="Proteomes" id="UP000254076"/>
    </source>
</evidence>
<reference evidence="6 7" key="2">
    <citation type="submission" date="2018-06" db="EMBL/GenBank/DDBJ databases">
        <authorList>
            <consortium name="Pathogen Informatics"/>
            <person name="Doyle S."/>
        </authorList>
    </citation>
    <scope>NUCLEOTIDE SEQUENCE [LARGE SCALE GENOMIC DNA]</scope>
    <source>
        <strain evidence="2 6">NCTC8181</strain>
        <strain evidence="3 7">NCTC8185</strain>
        <strain evidence="4 8">NCTC9828</strain>
    </source>
</reference>
<dbReference type="RefSeq" id="WP_000240819.1">
    <property type="nucleotide sequence ID" value="NZ_CP026082.1"/>
</dbReference>
<evidence type="ECO:0000313" key="1">
    <source>
        <dbReference type="EMBL" id="KLL34972.1"/>
    </source>
</evidence>